<dbReference type="RefSeq" id="XP_024750667.1">
    <property type="nucleotide sequence ID" value="XM_024896935.1"/>
</dbReference>
<feature type="compositionally biased region" description="Low complexity" evidence="1">
    <location>
        <begin position="16"/>
        <end position="42"/>
    </location>
</feature>
<evidence type="ECO:0000313" key="2">
    <source>
        <dbReference type="EMBL" id="PTB67347.1"/>
    </source>
</evidence>
<sequence length="224" mass="26405">MSAQQANINLQYQQQLQQQHEQQQLQQVQQQQQQQLNAQNPQQRRKKKALPLKKKTFPTIVSAGMRDRQARGKNTHRKHEDDVTDDDDEDDDEEDEEEDEEEEEEDEQLEGDDDDDDEEEDEEEEESDDDKTNSSSFTYRSEPFETRERRAYALAVLDRPEQLMMYANTTNDSVAGQRVRFTRMMCGFDDEADWRNNLHYKAALAAAKDRQLKVRRGASIPRDF</sequence>
<feature type="region of interest" description="Disordered" evidence="1">
    <location>
        <begin position="16"/>
        <end position="144"/>
    </location>
</feature>
<feature type="compositionally biased region" description="Basic residues" evidence="1">
    <location>
        <begin position="43"/>
        <end position="56"/>
    </location>
</feature>
<reference evidence="3" key="1">
    <citation type="submission" date="2016-07" db="EMBL/GenBank/DDBJ databases">
        <title>Multiple horizontal gene transfer events from other fungi enriched the ability of initially mycotrophic Trichoderma (Ascomycota) to feed on dead plant biomass.</title>
        <authorList>
            <consortium name="DOE Joint Genome Institute"/>
            <person name="Atanasova L."/>
            <person name="Chenthamara K."/>
            <person name="Zhang J."/>
            <person name="Grujic M."/>
            <person name="Henrissat B."/>
            <person name="Kuo A."/>
            <person name="Aerts A."/>
            <person name="Salamov A."/>
            <person name="Lipzen A."/>
            <person name="Labutti K."/>
            <person name="Barry K."/>
            <person name="Miao Y."/>
            <person name="Rahimi M.J."/>
            <person name="Shen Q."/>
            <person name="Grigoriev I.V."/>
            <person name="Kubicek C.P."/>
            <person name="Druzhinina I.S."/>
        </authorList>
    </citation>
    <scope>NUCLEOTIDE SEQUENCE [LARGE SCALE GENOMIC DNA]</scope>
    <source>
        <strain evidence="3">TUCIM 6016</strain>
    </source>
</reference>
<proteinExistence type="predicted"/>
<feature type="compositionally biased region" description="Acidic residues" evidence="1">
    <location>
        <begin position="82"/>
        <end position="129"/>
    </location>
</feature>
<dbReference type="EMBL" id="KZ680211">
    <property type="protein sequence ID" value="PTB67347.1"/>
    <property type="molecule type" value="Genomic_DNA"/>
</dbReference>
<evidence type="ECO:0000313" key="3">
    <source>
        <dbReference type="Proteomes" id="UP000241546"/>
    </source>
</evidence>
<dbReference type="GeneID" id="36605053"/>
<dbReference type="AlphaFoldDB" id="A0A2T4BDD7"/>
<accession>A0A2T4BDD7</accession>
<evidence type="ECO:0000256" key="1">
    <source>
        <dbReference type="SAM" id="MobiDB-lite"/>
    </source>
</evidence>
<protein>
    <submittedName>
        <fullName evidence="2">Uncharacterized protein</fullName>
    </submittedName>
</protein>
<gene>
    <name evidence="2" type="ORF">BBK36DRAFT_1196299</name>
</gene>
<organism evidence="2 3">
    <name type="scientific">Trichoderma citrinoviride</name>
    <dbReference type="NCBI Taxonomy" id="58853"/>
    <lineage>
        <taxon>Eukaryota</taxon>
        <taxon>Fungi</taxon>
        <taxon>Dikarya</taxon>
        <taxon>Ascomycota</taxon>
        <taxon>Pezizomycotina</taxon>
        <taxon>Sordariomycetes</taxon>
        <taxon>Hypocreomycetidae</taxon>
        <taxon>Hypocreales</taxon>
        <taxon>Hypocreaceae</taxon>
        <taxon>Trichoderma</taxon>
    </lineage>
</organism>
<dbReference type="OrthoDB" id="5372011at2759"/>
<dbReference type="Proteomes" id="UP000241546">
    <property type="component" value="Unassembled WGS sequence"/>
</dbReference>
<name>A0A2T4BDD7_9HYPO</name>
<keyword evidence="3" id="KW-1185">Reference proteome</keyword>